<dbReference type="EMBL" id="CATWAF010000001">
    <property type="protein sequence ID" value="CAJ0686057.1"/>
    <property type="molecule type" value="Genomic_DNA"/>
</dbReference>
<organism evidence="1 2">
    <name type="scientific">Ralstonia wenshanensis</name>
    <dbReference type="NCBI Taxonomy" id="2842456"/>
    <lineage>
        <taxon>Bacteria</taxon>
        <taxon>Pseudomonadati</taxon>
        <taxon>Pseudomonadota</taxon>
        <taxon>Betaproteobacteria</taxon>
        <taxon>Burkholderiales</taxon>
        <taxon>Burkholderiaceae</taxon>
        <taxon>Ralstonia</taxon>
    </lineage>
</organism>
<keyword evidence="2" id="KW-1185">Reference proteome</keyword>
<comment type="caution">
    <text evidence="1">The sequence shown here is derived from an EMBL/GenBank/DDBJ whole genome shotgun (WGS) entry which is preliminary data.</text>
</comment>
<proteinExistence type="predicted"/>
<dbReference type="RefSeq" id="WP_254610808.1">
    <property type="nucleotide sequence ID" value="NZ_CATWAF010000001.1"/>
</dbReference>
<evidence type="ECO:0000313" key="1">
    <source>
        <dbReference type="EMBL" id="CAJ0686057.1"/>
    </source>
</evidence>
<evidence type="ECO:0000313" key="2">
    <source>
        <dbReference type="Proteomes" id="UP001189915"/>
    </source>
</evidence>
<dbReference type="Proteomes" id="UP001189915">
    <property type="component" value="Unassembled WGS sequence"/>
</dbReference>
<reference evidence="1 2" key="1">
    <citation type="submission" date="2023-07" db="EMBL/GenBank/DDBJ databases">
        <authorList>
            <person name="Peeters C."/>
        </authorList>
    </citation>
    <scope>NUCLEOTIDE SEQUENCE [LARGE SCALE GENOMIC DNA]</scope>
    <source>
        <strain evidence="1 2">LMG 18091</strain>
    </source>
</reference>
<gene>
    <name evidence="1" type="ORF">LMG18091_00508</name>
</gene>
<accession>A0AAD2APV0</accession>
<sequence>MATPASSKRMTSQADLHSVRSVLRERIVEHVFVGEVLRRLWQRGVTDVEVLRSEFDAGGYDLVLSRGAVVRHLQLKSIVDGGKAVSVIINLKLAQKPSGCVLWIVVDHALNLRSYRWLGARPGEPLPDLRDGPPARHTRATSAGVKQLRAGHRVVHRRRFEVLDNLDVVLERLFGTLPNRPADDRDVDEIAVVL</sequence>
<name>A0AAD2APV0_9RALS</name>
<protein>
    <submittedName>
        <fullName evidence="1">Uncharacterized protein</fullName>
    </submittedName>
</protein>
<dbReference type="AlphaFoldDB" id="A0AAD2APV0"/>